<dbReference type="SUPFAM" id="SSF52172">
    <property type="entry name" value="CheY-like"/>
    <property type="match status" value="1"/>
</dbReference>
<dbReference type="GO" id="GO:0000976">
    <property type="term" value="F:transcription cis-regulatory region binding"/>
    <property type="evidence" value="ECO:0007669"/>
    <property type="project" value="TreeGrafter"/>
</dbReference>
<feature type="domain" description="OmpR/PhoB-type" evidence="9">
    <location>
        <begin position="124"/>
        <end position="224"/>
    </location>
</feature>
<dbReference type="RefSeq" id="WP_090393224.1">
    <property type="nucleotide sequence ID" value="NZ_FMZO01000024.1"/>
</dbReference>
<evidence type="ECO:0000256" key="1">
    <source>
        <dbReference type="ARBA" id="ARBA00022553"/>
    </source>
</evidence>
<dbReference type="GO" id="GO:0032993">
    <property type="term" value="C:protein-DNA complex"/>
    <property type="evidence" value="ECO:0007669"/>
    <property type="project" value="TreeGrafter"/>
</dbReference>
<keyword evidence="5" id="KW-0804">Transcription</keyword>
<feature type="domain" description="Response regulatory" evidence="8">
    <location>
        <begin position="2"/>
        <end position="116"/>
    </location>
</feature>
<evidence type="ECO:0000256" key="7">
    <source>
        <dbReference type="PROSITE-ProRule" id="PRU01091"/>
    </source>
</evidence>
<dbReference type="SMART" id="SM00448">
    <property type="entry name" value="REC"/>
    <property type="match status" value="1"/>
</dbReference>
<dbReference type="OrthoDB" id="9790442at2"/>
<dbReference type="Gene3D" id="1.10.10.10">
    <property type="entry name" value="Winged helix-like DNA-binding domain superfamily/Winged helix DNA-binding domain"/>
    <property type="match status" value="1"/>
</dbReference>
<sequence>MNILIVEDEPALSKSIVTYLKQEGYTCAVAATAADALAKTEVFDYDCILLDIMLPDGNGLDLLRTLKRDKRTDGVIVISAKDALDDKITGLQLGADDYLAKPFYLPELSARIASVIRRRKFEGSNELELNEIKIDTASRMVRVHRHVVDLTKKEFDLLIYFIVNKNRVLSKTAIAEHLSGSDADLFENFDFIYAHIKNLKKKLAAAGADDYLKSVYGMGYKFEVA</sequence>
<organism evidence="10 11">
    <name type="scientific">Niabella drilacis (strain DSM 25811 / CCM 8410 / CCUG 62505 / LMG 26954 / E90)</name>
    <dbReference type="NCBI Taxonomy" id="1285928"/>
    <lineage>
        <taxon>Bacteria</taxon>
        <taxon>Pseudomonadati</taxon>
        <taxon>Bacteroidota</taxon>
        <taxon>Chitinophagia</taxon>
        <taxon>Chitinophagales</taxon>
        <taxon>Chitinophagaceae</taxon>
        <taxon>Niabella</taxon>
    </lineage>
</organism>
<dbReference type="GO" id="GO:0000156">
    <property type="term" value="F:phosphorelay response regulator activity"/>
    <property type="evidence" value="ECO:0007669"/>
    <property type="project" value="TreeGrafter"/>
</dbReference>
<dbReference type="InterPro" id="IPR011006">
    <property type="entry name" value="CheY-like_superfamily"/>
</dbReference>
<keyword evidence="4 7" id="KW-0238">DNA-binding</keyword>
<dbReference type="InterPro" id="IPR039420">
    <property type="entry name" value="WalR-like"/>
</dbReference>
<dbReference type="GO" id="GO:0005829">
    <property type="term" value="C:cytosol"/>
    <property type="evidence" value="ECO:0007669"/>
    <property type="project" value="TreeGrafter"/>
</dbReference>
<evidence type="ECO:0000256" key="6">
    <source>
        <dbReference type="PROSITE-ProRule" id="PRU00169"/>
    </source>
</evidence>
<keyword evidence="1 6" id="KW-0597">Phosphoprotein</keyword>
<evidence type="ECO:0000259" key="9">
    <source>
        <dbReference type="PROSITE" id="PS51755"/>
    </source>
</evidence>
<dbReference type="PANTHER" id="PTHR48111">
    <property type="entry name" value="REGULATOR OF RPOS"/>
    <property type="match status" value="1"/>
</dbReference>
<evidence type="ECO:0000259" key="8">
    <source>
        <dbReference type="PROSITE" id="PS50110"/>
    </source>
</evidence>
<reference evidence="11" key="1">
    <citation type="submission" date="2016-10" db="EMBL/GenBank/DDBJ databases">
        <authorList>
            <person name="Varghese N."/>
            <person name="Submissions S."/>
        </authorList>
    </citation>
    <scope>NUCLEOTIDE SEQUENCE [LARGE SCALE GENOMIC DNA]</scope>
    <source>
        <strain evidence="11">DSM 25811 / CCM 8410 / LMG 26954 / E90</strain>
    </source>
</reference>
<evidence type="ECO:0000256" key="4">
    <source>
        <dbReference type="ARBA" id="ARBA00023125"/>
    </source>
</evidence>
<keyword evidence="3" id="KW-0805">Transcription regulation</keyword>
<keyword evidence="11" id="KW-1185">Reference proteome</keyword>
<dbReference type="InterPro" id="IPR036388">
    <property type="entry name" value="WH-like_DNA-bd_sf"/>
</dbReference>
<evidence type="ECO:0000256" key="5">
    <source>
        <dbReference type="ARBA" id="ARBA00023163"/>
    </source>
</evidence>
<dbReference type="Gene3D" id="6.10.250.690">
    <property type="match status" value="1"/>
</dbReference>
<evidence type="ECO:0000256" key="3">
    <source>
        <dbReference type="ARBA" id="ARBA00023015"/>
    </source>
</evidence>
<dbReference type="Gene3D" id="3.40.50.2300">
    <property type="match status" value="1"/>
</dbReference>
<name>A0A1G7AM33_NIADE</name>
<evidence type="ECO:0000313" key="11">
    <source>
        <dbReference type="Proteomes" id="UP000198757"/>
    </source>
</evidence>
<dbReference type="PROSITE" id="PS51755">
    <property type="entry name" value="OMPR_PHOB"/>
    <property type="match status" value="1"/>
</dbReference>
<keyword evidence="2" id="KW-0902">Two-component regulatory system</keyword>
<dbReference type="Proteomes" id="UP000198757">
    <property type="component" value="Unassembled WGS sequence"/>
</dbReference>
<dbReference type="AlphaFoldDB" id="A0A1G7AM33"/>
<dbReference type="PANTHER" id="PTHR48111:SF22">
    <property type="entry name" value="REGULATOR OF RPOS"/>
    <property type="match status" value="1"/>
</dbReference>
<dbReference type="EMBL" id="FMZO01000024">
    <property type="protein sequence ID" value="SDE15861.1"/>
    <property type="molecule type" value="Genomic_DNA"/>
</dbReference>
<dbReference type="PROSITE" id="PS50110">
    <property type="entry name" value="RESPONSE_REGULATORY"/>
    <property type="match status" value="1"/>
</dbReference>
<evidence type="ECO:0000313" key="10">
    <source>
        <dbReference type="EMBL" id="SDE15861.1"/>
    </source>
</evidence>
<dbReference type="Pfam" id="PF00486">
    <property type="entry name" value="Trans_reg_C"/>
    <property type="match status" value="1"/>
</dbReference>
<proteinExistence type="predicted"/>
<accession>A0A1G7AM33</accession>
<dbReference type="GO" id="GO:0006355">
    <property type="term" value="P:regulation of DNA-templated transcription"/>
    <property type="evidence" value="ECO:0007669"/>
    <property type="project" value="InterPro"/>
</dbReference>
<dbReference type="CDD" id="cd00383">
    <property type="entry name" value="trans_reg_C"/>
    <property type="match status" value="1"/>
</dbReference>
<dbReference type="Pfam" id="PF00072">
    <property type="entry name" value="Response_reg"/>
    <property type="match status" value="1"/>
</dbReference>
<feature type="DNA-binding region" description="OmpR/PhoB-type" evidence="7">
    <location>
        <begin position="124"/>
        <end position="224"/>
    </location>
</feature>
<dbReference type="STRING" id="1285928.SAMN04487894_12419"/>
<protein>
    <submittedName>
        <fullName evidence="10">DNA-binding response regulator, OmpR family, contains REC and winged-helix (WHTH) domain</fullName>
    </submittedName>
</protein>
<feature type="modified residue" description="4-aspartylphosphate" evidence="6">
    <location>
        <position position="51"/>
    </location>
</feature>
<evidence type="ECO:0000256" key="2">
    <source>
        <dbReference type="ARBA" id="ARBA00023012"/>
    </source>
</evidence>
<gene>
    <name evidence="10" type="ORF">SAMN04487894_12419</name>
</gene>
<dbReference type="InterPro" id="IPR001789">
    <property type="entry name" value="Sig_transdc_resp-reg_receiver"/>
</dbReference>
<dbReference type="SMART" id="SM00862">
    <property type="entry name" value="Trans_reg_C"/>
    <property type="match status" value="1"/>
</dbReference>
<dbReference type="InterPro" id="IPR001867">
    <property type="entry name" value="OmpR/PhoB-type_DNA-bd"/>
</dbReference>